<dbReference type="GO" id="GO:0003676">
    <property type="term" value="F:nucleic acid binding"/>
    <property type="evidence" value="ECO:0007669"/>
    <property type="project" value="InterPro"/>
</dbReference>
<proteinExistence type="predicted"/>
<dbReference type="GO" id="GO:0008270">
    <property type="term" value="F:zinc ion binding"/>
    <property type="evidence" value="ECO:0007669"/>
    <property type="project" value="InterPro"/>
</dbReference>
<feature type="compositionally biased region" description="Basic and acidic residues" evidence="2">
    <location>
        <begin position="1"/>
        <end position="16"/>
    </location>
</feature>
<evidence type="ECO:0000313" key="3">
    <source>
        <dbReference type="EMBL" id="KAE8277804.1"/>
    </source>
</evidence>
<feature type="region of interest" description="Disordered" evidence="2">
    <location>
        <begin position="1"/>
        <end position="99"/>
    </location>
</feature>
<feature type="compositionally biased region" description="Pro residues" evidence="2">
    <location>
        <begin position="362"/>
        <end position="376"/>
    </location>
</feature>
<keyword evidence="1" id="KW-0175">Coiled coil</keyword>
<dbReference type="EMBL" id="REGW02000159">
    <property type="protein sequence ID" value="KAE8277804.1"/>
    <property type="molecule type" value="Genomic_DNA"/>
</dbReference>
<accession>A0A6G0HF18</accession>
<gene>
    <name evidence="3" type="ORF">D5F01_LYC24168</name>
</gene>
<name>A0A6G0HF18_LARCR</name>
<evidence type="ECO:0000313" key="4">
    <source>
        <dbReference type="Proteomes" id="UP000424527"/>
    </source>
</evidence>
<feature type="region of interest" description="Disordered" evidence="2">
    <location>
        <begin position="356"/>
        <end position="403"/>
    </location>
</feature>
<dbReference type="Gene3D" id="4.10.60.10">
    <property type="entry name" value="Zinc finger, CCHC-type"/>
    <property type="match status" value="1"/>
</dbReference>
<evidence type="ECO:0000256" key="1">
    <source>
        <dbReference type="SAM" id="Coils"/>
    </source>
</evidence>
<keyword evidence="4" id="KW-1185">Reference proteome</keyword>
<dbReference type="InterPro" id="IPR036875">
    <property type="entry name" value="Znf_CCHC_sf"/>
</dbReference>
<evidence type="ECO:0000256" key="2">
    <source>
        <dbReference type="SAM" id="MobiDB-lite"/>
    </source>
</evidence>
<sequence length="494" mass="55525">MERLIAEMEEMAERLKQQSPPPPPSSPPSKPKKPKQPKTSVNVEMDLFGRYEDSPYRRRLTRVDAELEGYWAESENEPEEHDEEAEEPPPNTHPRPLSTHPMQLRQRQNMKGVGQYPLMASGGGFKYRPFGIGDVQALVDKLPPVSEGGNLWLAQLDSLTAGQRLALGDFRAVISRCLTGADVREIEIDAGTDDRSDDMPFTRVSTAVGKAMRAKYPLPNAAAMPKIKWDPKQNPREFLDKSKGIWIKHSGEHPGKPGVQREWYRQAILEGVPEEVKTAMKNNPDMLGCDSHIWEKHLIHHLSKAQETREDEQDNLSELQAQLLKMQIVKTKQELKKPEKSSAKVMVAAQQLGTPDLYPVPHWAPQPPPQPFPPQPQGRGKQGPRGRGGWRQRDGQFAKPTRWAASPNDECRCCKLKGHWARDCPYQQDPGNPYPAGRPRGQYGLPLPCGSDTVPCPIEGECTTQSVKRQIPVCQAPATTRWGNWEGHGDQHQQ</sequence>
<evidence type="ECO:0008006" key="5">
    <source>
        <dbReference type="Google" id="ProtNLM"/>
    </source>
</evidence>
<feature type="coiled-coil region" evidence="1">
    <location>
        <begin position="302"/>
        <end position="329"/>
    </location>
</feature>
<feature type="compositionally biased region" description="Pro residues" evidence="2">
    <location>
        <begin position="19"/>
        <end position="29"/>
    </location>
</feature>
<feature type="compositionally biased region" description="Basic and acidic residues" evidence="2">
    <location>
        <begin position="47"/>
        <end position="65"/>
    </location>
</feature>
<dbReference type="SUPFAM" id="SSF57756">
    <property type="entry name" value="Retrovirus zinc finger-like domains"/>
    <property type="match status" value="1"/>
</dbReference>
<organism evidence="3 4">
    <name type="scientific">Larimichthys crocea</name>
    <name type="common">Large yellow croaker</name>
    <name type="synonym">Pseudosciaena crocea</name>
    <dbReference type="NCBI Taxonomy" id="215358"/>
    <lineage>
        <taxon>Eukaryota</taxon>
        <taxon>Metazoa</taxon>
        <taxon>Chordata</taxon>
        <taxon>Craniata</taxon>
        <taxon>Vertebrata</taxon>
        <taxon>Euteleostomi</taxon>
        <taxon>Actinopterygii</taxon>
        <taxon>Neopterygii</taxon>
        <taxon>Teleostei</taxon>
        <taxon>Neoteleostei</taxon>
        <taxon>Acanthomorphata</taxon>
        <taxon>Eupercaria</taxon>
        <taxon>Sciaenidae</taxon>
        <taxon>Larimichthys</taxon>
    </lineage>
</organism>
<comment type="caution">
    <text evidence="3">The sequence shown here is derived from an EMBL/GenBank/DDBJ whole genome shotgun (WGS) entry which is preliminary data.</text>
</comment>
<reference evidence="3 4" key="1">
    <citation type="submission" date="2019-07" db="EMBL/GenBank/DDBJ databases">
        <title>Chromosome genome assembly for large yellow croaker.</title>
        <authorList>
            <person name="Xiao S."/>
        </authorList>
    </citation>
    <scope>NUCLEOTIDE SEQUENCE [LARGE SCALE GENOMIC DNA]</scope>
    <source>
        <strain evidence="3">JMULYC20181020</strain>
        <tissue evidence="3">Muscle</tissue>
    </source>
</reference>
<protein>
    <recommendedName>
        <fullName evidence="5">CCHC-type domain-containing protein</fullName>
    </recommendedName>
</protein>
<feature type="compositionally biased region" description="Acidic residues" evidence="2">
    <location>
        <begin position="74"/>
        <end position="87"/>
    </location>
</feature>
<dbReference type="Proteomes" id="UP000424527">
    <property type="component" value="Unassembled WGS sequence"/>
</dbReference>
<dbReference type="AlphaFoldDB" id="A0A6G0HF18"/>